<accession>A0A7V5I102</accession>
<dbReference type="Pfam" id="PF01869">
    <property type="entry name" value="BcrAD_BadFG"/>
    <property type="match status" value="1"/>
</dbReference>
<evidence type="ECO:0000256" key="3">
    <source>
        <dbReference type="ARBA" id="ARBA00023004"/>
    </source>
</evidence>
<dbReference type="AlphaFoldDB" id="A0A7V5I102"/>
<evidence type="ECO:0000313" key="6">
    <source>
        <dbReference type="EMBL" id="HHF99126.1"/>
    </source>
</evidence>
<protein>
    <submittedName>
        <fullName evidence="6">2-hydroxyglutaryl-CoA dehydratase</fullName>
    </submittedName>
</protein>
<proteinExistence type="predicted"/>
<evidence type="ECO:0000256" key="4">
    <source>
        <dbReference type="ARBA" id="ARBA00023014"/>
    </source>
</evidence>
<organism evidence="6">
    <name type="scientific">Aerophobetes bacterium</name>
    <dbReference type="NCBI Taxonomy" id="2030807"/>
    <lineage>
        <taxon>Bacteria</taxon>
        <taxon>Candidatus Aerophobota</taxon>
    </lineage>
</organism>
<dbReference type="GO" id="GO:0046872">
    <property type="term" value="F:metal ion binding"/>
    <property type="evidence" value="ECO:0007669"/>
    <property type="project" value="UniProtKB-KW"/>
</dbReference>
<comment type="cofactor">
    <cofactor evidence="1">
        <name>[4Fe-4S] cluster</name>
        <dbReference type="ChEBI" id="CHEBI:49883"/>
    </cofactor>
</comment>
<dbReference type="InterPro" id="IPR002731">
    <property type="entry name" value="ATPase_BadF"/>
</dbReference>
<dbReference type="PANTHER" id="PTHR32329:SF7">
    <property type="entry name" value="ACTIVATOR OF 2-HYDROXYACYL-COA-HYDRATASE"/>
    <property type="match status" value="1"/>
</dbReference>
<gene>
    <name evidence="6" type="ORF">ENL39_06565</name>
</gene>
<dbReference type="Gene3D" id="3.30.420.40">
    <property type="match status" value="2"/>
</dbReference>
<reference evidence="6" key="1">
    <citation type="journal article" date="2020" name="mSystems">
        <title>Genome- and Community-Level Interaction Insights into Carbon Utilization and Element Cycling Functions of Hydrothermarchaeota in Hydrothermal Sediment.</title>
        <authorList>
            <person name="Zhou Z."/>
            <person name="Liu Y."/>
            <person name="Xu W."/>
            <person name="Pan J."/>
            <person name="Luo Z.H."/>
            <person name="Li M."/>
        </authorList>
    </citation>
    <scope>NUCLEOTIDE SEQUENCE [LARGE SCALE GENOMIC DNA]</scope>
    <source>
        <strain evidence="6">HyVt-92</strain>
    </source>
</reference>
<dbReference type="InterPro" id="IPR043129">
    <property type="entry name" value="ATPase_NBD"/>
</dbReference>
<dbReference type="InterPro" id="IPR051805">
    <property type="entry name" value="Dehydratase_Activator_Redct"/>
</dbReference>
<name>A0A7V5I102_UNCAE</name>
<keyword evidence="2" id="KW-0479">Metal-binding</keyword>
<dbReference type="PANTHER" id="PTHR32329">
    <property type="entry name" value="BIFUNCTIONAL PROTEIN [INCLUDES 2-HYDROXYACYL-COA DEHYDRATASE (N-TER) AND ITS ACTIVATOR DOMAIN (C_TERM)-RELATED"/>
    <property type="match status" value="1"/>
</dbReference>
<evidence type="ECO:0000256" key="2">
    <source>
        <dbReference type="ARBA" id="ARBA00022723"/>
    </source>
</evidence>
<keyword evidence="4" id="KW-0411">Iron-sulfur</keyword>
<sequence>MFLGIDVGSITTKAVILNPDREVEKSVYLQTQGFPILAIKLCLEELKDFITQGEIKAVGVTGSGRKLASVVVGADVVKNEITAQATAAVCFNPDVQTVIEIGGQDSKIIILRQGVVVDFAMNTLCAAGTGSFLDHQARRMNLSIEEFGRLALLSKNKVSISGRCTVFAESDMIQKSQLGYAREDIIRGLCEALVRNYLGNLAKGKEILPPILFQGGVAANPGIRKAFEDILELPILVPPYYAVSGAIGAALVAEENYAGKPSCFKGESIFETEYTSRGFECKDCPNQCEIVEIFQNKKKVACWGSRCEKWNM</sequence>
<dbReference type="InterPro" id="IPR008275">
    <property type="entry name" value="CoA_E_activase_dom"/>
</dbReference>
<feature type="domain" description="ATPase BadF/BadG/BcrA/BcrD type" evidence="5">
    <location>
        <begin position="3"/>
        <end position="253"/>
    </location>
</feature>
<evidence type="ECO:0000256" key="1">
    <source>
        <dbReference type="ARBA" id="ARBA00001966"/>
    </source>
</evidence>
<dbReference type="NCBIfam" id="TIGR00241">
    <property type="entry name" value="CoA_E_activ"/>
    <property type="match status" value="1"/>
</dbReference>
<dbReference type="Proteomes" id="UP000886070">
    <property type="component" value="Unassembled WGS sequence"/>
</dbReference>
<dbReference type="SUPFAM" id="SSF53067">
    <property type="entry name" value="Actin-like ATPase domain"/>
    <property type="match status" value="1"/>
</dbReference>
<keyword evidence="3" id="KW-0408">Iron</keyword>
<dbReference type="GO" id="GO:0051536">
    <property type="term" value="F:iron-sulfur cluster binding"/>
    <property type="evidence" value="ECO:0007669"/>
    <property type="project" value="UniProtKB-KW"/>
</dbReference>
<evidence type="ECO:0000259" key="5">
    <source>
        <dbReference type="Pfam" id="PF01869"/>
    </source>
</evidence>
<comment type="caution">
    <text evidence="6">The sequence shown here is derived from an EMBL/GenBank/DDBJ whole genome shotgun (WGS) entry which is preliminary data.</text>
</comment>
<dbReference type="CDD" id="cd24035">
    <property type="entry name" value="ASKHA_NBD_O66634-like_rpt2"/>
    <property type="match status" value="1"/>
</dbReference>
<dbReference type="EMBL" id="DRTT01000180">
    <property type="protein sequence ID" value="HHF99126.1"/>
    <property type="molecule type" value="Genomic_DNA"/>
</dbReference>